<evidence type="ECO:0000256" key="7">
    <source>
        <dbReference type="ARBA" id="ARBA00023224"/>
    </source>
</evidence>
<evidence type="ECO:0000259" key="11">
    <source>
        <dbReference type="PROSITE" id="PS50111"/>
    </source>
</evidence>
<dbReference type="PANTHER" id="PTHR32089:SF112">
    <property type="entry name" value="LYSOZYME-LIKE PROTEIN-RELATED"/>
    <property type="match status" value="1"/>
</dbReference>
<feature type="domain" description="Methyl-accepting transducer" evidence="11">
    <location>
        <begin position="394"/>
        <end position="645"/>
    </location>
</feature>
<evidence type="ECO:0000259" key="12">
    <source>
        <dbReference type="PROSITE" id="PS50885"/>
    </source>
</evidence>
<dbReference type="SMART" id="SM00283">
    <property type="entry name" value="MA"/>
    <property type="match status" value="1"/>
</dbReference>
<evidence type="ECO:0000256" key="4">
    <source>
        <dbReference type="ARBA" id="ARBA00022692"/>
    </source>
</evidence>
<evidence type="ECO:0000256" key="2">
    <source>
        <dbReference type="ARBA" id="ARBA00022475"/>
    </source>
</evidence>
<sequence>MSLKKKLPILITTLLILSVVITSIFSYYESSTLMYRTSKDEMQSVSKRAVETITALVQKELITVDELSGNKNIDAFLQKTLTQHPESDEYKAALENTNKMLDEHVASSGNLEHAFLVSSKGIIIADSDRKLIGSNISDRSYNKTTLEGNGKQIISETLVSKSTGTPIIVFTCPIKENGNIVAYMATAVKGESFSTYLSKIKVSSSPSSYVFLVDEKGSIIYHPTKEKIAKPVETPQIKAISDRIVKGEKIEGTSIEYNFNKADKIAAYEEVPNTNWLVVFTATKSEILAPIKNMTNIIFIISAVIVLVAIVIGIIVSGRITKPIAMVTNLVNMTSNLDLTYQKQFDEALQNYKDEVGTMARSIINMRKSLREVLSSLIQVSENISSNAHNVEVSTEVLQSIADNTSMETESLSAGMEESAATIEEISASSGEMEDAVNEVAIRATGGSEKANEIAGRAKELKQSAILSKENSNSIYNSVKLEMEQAINGVKAVQQIEALSKAILDISEQTNLLALNAAIEAARAGEAGKGFAVVADEVRKLAEQSAATISDIQSTVKIVNDSVNNLTNTSIKVLQYIDTDVRQDYDKFINTGDQYSEDAEEVNNFMIEFSAVSEELSASISGISKAINEMANTVNEGASGIGNIANKTITVAEKSQEIKTSVDENIRSAEVLKEITNRFKI</sequence>
<comment type="caution">
    <text evidence="13">The sequence shown here is derived from an EMBL/GenBank/DDBJ whole genome shotgun (WGS) entry which is preliminary data.</text>
</comment>
<evidence type="ECO:0000313" key="14">
    <source>
        <dbReference type="Proteomes" id="UP000632377"/>
    </source>
</evidence>
<dbReference type="Pfam" id="PF02743">
    <property type="entry name" value="dCache_1"/>
    <property type="match status" value="1"/>
</dbReference>
<organism evidence="13 14">
    <name type="scientific">Clostridium rhizosphaerae</name>
    <dbReference type="NCBI Taxonomy" id="2803861"/>
    <lineage>
        <taxon>Bacteria</taxon>
        <taxon>Bacillati</taxon>
        <taxon>Bacillota</taxon>
        <taxon>Clostridia</taxon>
        <taxon>Eubacteriales</taxon>
        <taxon>Clostridiaceae</taxon>
        <taxon>Clostridium</taxon>
    </lineage>
</organism>
<dbReference type="InterPro" id="IPR029151">
    <property type="entry name" value="Sensor-like_sf"/>
</dbReference>
<keyword evidence="14" id="KW-1185">Reference proteome</keyword>
<dbReference type="RefSeq" id="WP_202750176.1">
    <property type="nucleotide sequence ID" value="NZ_JAESWC010000014.1"/>
</dbReference>
<evidence type="ECO:0000256" key="3">
    <source>
        <dbReference type="ARBA" id="ARBA00022500"/>
    </source>
</evidence>
<dbReference type="EMBL" id="JAESWC010000014">
    <property type="protein sequence ID" value="MBL4937425.1"/>
    <property type="molecule type" value="Genomic_DNA"/>
</dbReference>
<dbReference type="CDD" id="cd12912">
    <property type="entry name" value="PDC2_MCP_like"/>
    <property type="match status" value="1"/>
</dbReference>
<dbReference type="Gene3D" id="6.10.340.10">
    <property type="match status" value="1"/>
</dbReference>
<dbReference type="PROSITE" id="PS50111">
    <property type="entry name" value="CHEMOTAXIS_TRANSDUC_2"/>
    <property type="match status" value="1"/>
</dbReference>
<comment type="subcellular location">
    <subcellularLocation>
        <location evidence="1">Cell membrane</location>
        <topology evidence="1">Multi-pass membrane protein</topology>
    </subcellularLocation>
</comment>
<keyword evidence="5 10" id="KW-1133">Transmembrane helix</keyword>
<dbReference type="Proteomes" id="UP000632377">
    <property type="component" value="Unassembled WGS sequence"/>
</dbReference>
<name>A0ABS1TDI6_9CLOT</name>
<gene>
    <name evidence="13" type="ORF">JK636_17020</name>
</gene>
<keyword evidence="6 10" id="KW-0472">Membrane</keyword>
<evidence type="ECO:0000256" key="5">
    <source>
        <dbReference type="ARBA" id="ARBA00022989"/>
    </source>
</evidence>
<comment type="similarity">
    <text evidence="8">Belongs to the methyl-accepting chemotaxis (MCP) protein family.</text>
</comment>
<evidence type="ECO:0000256" key="10">
    <source>
        <dbReference type="SAM" id="Phobius"/>
    </source>
</evidence>
<dbReference type="PROSITE" id="PS50885">
    <property type="entry name" value="HAMP"/>
    <property type="match status" value="1"/>
</dbReference>
<dbReference type="InterPro" id="IPR033479">
    <property type="entry name" value="dCache_1"/>
</dbReference>
<dbReference type="SUPFAM" id="SSF103190">
    <property type="entry name" value="Sensory domain-like"/>
    <property type="match status" value="1"/>
</dbReference>
<dbReference type="PANTHER" id="PTHR32089">
    <property type="entry name" value="METHYL-ACCEPTING CHEMOTAXIS PROTEIN MCPB"/>
    <property type="match status" value="1"/>
</dbReference>
<evidence type="ECO:0000256" key="6">
    <source>
        <dbReference type="ARBA" id="ARBA00023136"/>
    </source>
</evidence>
<evidence type="ECO:0000256" key="1">
    <source>
        <dbReference type="ARBA" id="ARBA00004651"/>
    </source>
</evidence>
<keyword evidence="3" id="KW-0145">Chemotaxis</keyword>
<accession>A0ABS1TDI6</accession>
<keyword evidence="4 10" id="KW-0812">Transmembrane</keyword>
<feature type="transmembrane region" description="Helical" evidence="10">
    <location>
        <begin position="7"/>
        <end position="28"/>
    </location>
</feature>
<dbReference type="InterPro" id="IPR003660">
    <property type="entry name" value="HAMP_dom"/>
</dbReference>
<dbReference type="InterPro" id="IPR004089">
    <property type="entry name" value="MCPsignal_dom"/>
</dbReference>
<dbReference type="Gene3D" id="1.10.287.950">
    <property type="entry name" value="Methyl-accepting chemotaxis protein"/>
    <property type="match status" value="1"/>
</dbReference>
<dbReference type="Pfam" id="PF00015">
    <property type="entry name" value="MCPsignal"/>
    <property type="match status" value="1"/>
</dbReference>
<dbReference type="CDD" id="cd12914">
    <property type="entry name" value="PDC1_DGC_like"/>
    <property type="match status" value="1"/>
</dbReference>
<evidence type="ECO:0000313" key="13">
    <source>
        <dbReference type="EMBL" id="MBL4937425.1"/>
    </source>
</evidence>
<feature type="domain" description="HAMP" evidence="12">
    <location>
        <begin position="318"/>
        <end position="375"/>
    </location>
</feature>
<keyword evidence="7 9" id="KW-0807">Transducer</keyword>
<reference evidence="13 14" key="1">
    <citation type="submission" date="2021-01" db="EMBL/GenBank/DDBJ databases">
        <title>Genome public.</title>
        <authorList>
            <person name="Liu C."/>
            <person name="Sun Q."/>
        </authorList>
    </citation>
    <scope>NUCLEOTIDE SEQUENCE [LARGE SCALE GENOMIC DNA]</scope>
    <source>
        <strain evidence="13 14">YIM B02515</strain>
    </source>
</reference>
<protein>
    <submittedName>
        <fullName evidence="13">Methyl-accepting chemotaxis protein</fullName>
    </submittedName>
</protein>
<evidence type="ECO:0000256" key="9">
    <source>
        <dbReference type="PROSITE-ProRule" id="PRU00284"/>
    </source>
</evidence>
<keyword evidence="2" id="KW-1003">Cell membrane</keyword>
<dbReference type="SUPFAM" id="SSF58104">
    <property type="entry name" value="Methyl-accepting chemotaxis protein (MCP) signaling domain"/>
    <property type="match status" value="1"/>
</dbReference>
<proteinExistence type="inferred from homology"/>
<dbReference type="Gene3D" id="3.30.450.20">
    <property type="entry name" value="PAS domain"/>
    <property type="match status" value="1"/>
</dbReference>
<evidence type="ECO:0000256" key="8">
    <source>
        <dbReference type="ARBA" id="ARBA00029447"/>
    </source>
</evidence>
<feature type="transmembrane region" description="Helical" evidence="10">
    <location>
        <begin position="297"/>
        <end position="316"/>
    </location>
</feature>